<dbReference type="EMBL" id="PJEX01000405">
    <property type="protein sequence ID" value="TKW50373.1"/>
    <property type="molecule type" value="Genomic_DNA"/>
</dbReference>
<evidence type="ECO:0000256" key="1">
    <source>
        <dbReference type="SAM" id="MobiDB-lite"/>
    </source>
</evidence>
<gene>
    <name evidence="2" type="ORF">CTA1_11215</name>
</gene>
<organism evidence="2 3">
    <name type="scientific">Colletotrichum tanaceti</name>
    <dbReference type="NCBI Taxonomy" id="1306861"/>
    <lineage>
        <taxon>Eukaryota</taxon>
        <taxon>Fungi</taxon>
        <taxon>Dikarya</taxon>
        <taxon>Ascomycota</taxon>
        <taxon>Pezizomycotina</taxon>
        <taxon>Sordariomycetes</taxon>
        <taxon>Hypocreomycetidae</taxon>
        <taxon>Glomerellales</taxon>
        <taxon>Glomerellaceae</taxon>
        <taxon>Colletotrichum</taxon>
        <taxon>Colletotrichum destructivum species complex</taxon>
    </lineage>
</organism>
<dbReference type="Proteomes" id="UP000310108">
    <property type="component" value="Unassembled WGS sequence"/>
</dbReference>
<dbReference type="AlphaFoldDB" id="A0A4U6X5W0"/>
<protein>
    <submittedName>
        <fullName evidence="2">Uncharacterized protein</fullName>
    </submittedName>
</protein>
<evidence type="ECO:0000313" key="3">
    <source>
        <dbReference type="Proteomes" id="UP000310108"/>
    </source>
</evidence>
<keyword evidence="3" id="KW-1185">Reference proteome</keyword>
<comment type="caution">
    <text evidence="2">The sequence shown here is derived from an EMBL/GenBank/DDBJ whole genome shotgun (WGS) entry which is preliminary data.</text>
</comment>
<dbReference type="STRING" id="1306861.A0A4U6X5W0"/>
<name>A0A4U6X5W0_9PEZI</name>
<reference evidence="2 3" key="1">
    <citation type="journal article" date="2019" name="PLoS ONE">
        <title>Comparative genome analysis indicates high evolutionary potential of pathogenicity genes in Colletotrichum tanaceti.</title>
        <authorList>
            <person name="Lelwala R.V."/>
            <person name="Korhonen P.K."/>
            <person name="Young N.D."/>
            <person name="Scott J.B."/>
            <person name="Ades P.A."/>
            <person name="Gasser R.B."/>
            <person name="Taylor P.W.J."/>
        </authorList>
    </citation>
    <scope>NUCLEOTIDE SEQUENCE [LARGE SCALE GENOMIC DNA]</scope>
    <source>
        <strain evidence="2">BRIP57314</strain>
    </source>
</reference>
<feature type="compositionally biased region" description="Acidic residues" evidence="1">
    <location>
        <begin position="99"/>
        <end position="108"/>
    </location>
</feature>
<evidence type="ECO:0000313" key="2">
    <source>
        <dbReference type="EMBL" id="TKW50373.1"/>
    </source>
</evidence>
<accession>A0A4U6X5W0</accession>
<dbReference type="OrthoDB" id="4525115at2759"/>
<feature type="compositionally biased region" description="Basic residues" evidence="1">
    <location>
        <begin position="76"/>
        <end position="93"/>
    </location>
</feature>
<sequence>MAPVTTWDDKARSDLLVALLTVTKPSKEDWDLALAVVHSKGYTYNANAVMQHIQKLQRKEQTAGDSGEASSTPVKKAAKKATTPRKRKTPSKKAKAEDGAEEDDDEGREDTPVSKKPRTPKKPDMKMEALEFEDNDNEV</sequence>
<proteinExistence type="predicted"/>
<feature type="region of interest" description="Disordered" evidence="1">
    <location>
        <begin position="54"/>
        <end position="139"/>
    </location>
</feature>
<feature type="compositionally biased region" description="Acidic residues" evidence="1">
    <location>
        <begin position="130"/>
        <end position="139"/>
    </location>
</feature>